<protein>
    <submittedName>
        <fullName evidence="5">Transcriptional regulator, AraC family</fullName>
    </submittedName>
</protein>
<sequence length="297" mass="34390">MERIARIDTIHQYNEYMGVETLHPLVSVVDMSKCPPREFHRINYGLYCIFLKNVTCGPLRYGINYYDYQDGTIVAVAPGQIFGVESNEPIQPKGWALVFHPDLLYGTELGQTLKEYTFFSYDANEALHISEKEREIIEQCFSNILTELNREIDAHTNSLVARSIGMLLDYCMRFYDRQFITRHKANSDILSRFERVLSDYILSDRPRQLGLPTVSYCADKVFLSPNYFGDLIKKETGKTAQEYIQLKIIDRAKQLLGERILSINEIADELGFKYPTHFTRLFKKSVGISPSEYRLSC</sequence>
<dbReference type="RefSeq" id="WP_103983694.1">
    <property type="nucleotide sequence ID" value="NZ_FNVS01000012.1"/>
</dbReference>
<dbReference type="EMBL" id="FNVS01000012">
    <property type="protein sequence ID" value="SEG01028.1"/>
    <property type="molecule type" value="Genomic_DNA"/>
</dbReference>
<dbReference type="GO" id="GO:0043565">
    <property type="term" value="F:sequence-specific DNA binding"/>
    <property type="evidence" value="ECO:0007669"/>
    <property type="project" value="InterPro"/>
</dbReference>
<evidence type="ECO:0000256" key="3">
    <source>
        <dbReference type="ARBA" id="ARBA00023163"/>
    </source>
</evidence>
<dbReference type="InterPro" id="IPR009057">
    <property type="entry name" value="Homeodomain-like_sf"/>
</dbReference>
<evidence type="ECO:0000259" key="4">
    <source>
        <dbReference type="PROSITE" id="PS01124"/>
    </source>
</evidence>
<dbReference type="GO" id="GO:0003700">
    <property type="term" value="F:DNA-binding transcription factor activity"/>
    <property type="evidence" value="ECO:0007669"/>
    <property type="project" value="InterPro"/>
</dbReference>
<evidence type="ECO:0000256" key="1">
    <source>
        <dbReference type="ARBA" id="ARBA00023015"/>
    </source>
</evidence>
<proteinExistence type="predicted"/>
<dbReference type="Pfam" id="PF12833">
    <property type="entry name" value="HTH_18"/>
    <property type="match status" value="1"/>
</dbReference>
<accession>A0A8G2BX86</accession>
<keyword evidence="2" id="KW-0238">DNA-binding</keyword>
<dbReference type="PANTHER" id="PTHR43280:SF32">
    <property type="entry name" value="TRANSCRIPTIONAL REGULATORY PROTEIN"/>
    <property type="match status" value="1"/>
</dbReference>
<dbReference type="PROSITE" id="PS01124">
    <property type="entry name" value="HTH_ARAC_FAMILY_2"/>
    <property type="match status" value="1"/>
</dbReference>
<dbReference type="SUPFAM" id="SSF46689">
    <property type="entry name" value="Homeodomain-like"/>
    <property type="match status" value="1"/>
</dbReference>
<keyword evidence="3" id="KW-0804">Transcription</keyword>
<name>A0A8G2BX86_9BACT</name>
<feature type="domain" description="HTH araC/xylS-type" evidence="4">
    <location>
        <begin position="195"/>
        <end position="296"/>
    </location>
</feature>
<dbReference type="PANTHER" id="PTHR43280">
    <property type="entry name" value="ARAC-FAMILY TRANSCRIPTIONAL REGULATOR"/>
    <property type="match status" value="1"/>
</dbReference>
<dbReference type="InterPro" id="IPR018060">
    <property type="entry name" value="HTH_AraC"/>
</dbReference>
<evidence type="ECO:0000313" key="5">
    <source>
        <dbReference type="EMBL" id="SEG01028.1"/>
    </source>
</evidence>
<reference evidence="5 6" key="1">
    <citation type="submission" date="2016-10" db="EMBL/GenBank/DDBJ databases">
        <authorList>
            <person name="Varghese N."/>
            <person name="Submissions S."/>
        </authorList>
    </citation>
    <scope>NUCLEOTIDE SEQUENCE [LARGE SCALE GENOMIC DNA]</scope>
    <source>
        <strain evidence="5 6">DSM 29073</strain>
    </source>
</reference>
<organism evidence="5 6">
    <name type="scientific">Parabacteroides chinchillae</name>
    <dbReference type="NCBI Taxonomy" id="871327"/>
    <lineage>
        <taxon>Bacteria</taxon>
        <taxon>Pseudomonadati</taxon>
        <taxon>Bacteroidota</taxon>
        <taxon>Bacteroidia</taxon>
        <taxon>Bacteroidales</taxon>
        <taxon>Tannerellaceae</taxon>
        <taxon>Parabacteroides</taxon>
    </lineage>
</organism>
<evidence type="ECO:0000256" key="2">
    <source>
        <dbReference type="ARBA" id="ARBA00023125"/>
    </source>
</evidence>
<dbReference type="Gene3D" id="1.10.10.60">
    <property type="entry name" value="Homeodomain-like"/>
    <property type="match status" value="2"/>
</dbReference>
<dbReference type="Proteomes" id="UP000236725">
    <property type="component" value="Unassembled WGS sequence"/>
</dbReference>
<dbReference type="SMART" id="SM00342">
    <property type="entry name" value="HTH_ARAC"/>
    <property type="match status" value="1"/>
</dbReference>
<comment type="caution">
    <text evidence="5">The sequence shown here is derived from an EMBL/GenBank/DDBJ whole genome shotgun (WGS) entry which is preliminary data.</text>
</comment>
<gene>
    <name evidence="5" type="ORF">SAMN05444001_11216</name>
</gene>
<dbReference type="AlphaFoldDB" id="A0A8G2BX86"/>
<dbReference type="PRINTS" id="PR00032">
    <property type="entry name" value="HTHARAC"/>
</dbReference>
<keyword evidence="6" id="KW-1185">Reference proteome</keyword>
<dbReference type="InterPro" id="IPR020449">
    <property type="entry name" value="Tscrpt_reg_AraC-type_HTH"/>
</dbReference>
<evidence type="ECO:0000313" key="6">
    <source>
        <dbReference type="Proteomes" id="UP000236725"/>
    </source>
</evidence>
<keyword evidence="1" id="KW-0805">Transcription regulation</keyword>